<keyword evidence="1" id="KW-0472">Membrane</keyword>
<keyword evidence="1" id="KW-1133">Transmembrane helix</keyword>
<keyword evidence="1" id="KW-0812">Transmembrane</keyword>
<dbReference type="AlphaFoldDB" id="A0A9X6SSV8"/>
<feature type="transmembrane region" description="Helical" evidence="1">
    <location>
        <begin position="28"/>
        <end position="45"/>
    </location>
</feature>
<dbReference type="EMBL" id="NVMX01000172">
    <property type="protein sequence ID" value="PDZ94530.1"/>
    <property type="molecule type" value="Genomic_DNA"/>
</dbReference>
<name>A0A9X6SSV8_BACCE</name>
<evidence type="ECO:0000313" key="3">
    <source>
        <dbReference type="Proteomes" id="UP000219922"/>
    </source>
</evidence>
<organism evidence="2 3">
    <name type="scientific">Bacillus cereus</name>
    <dbReference type="NCBI Taxonomy" id="1396"/>
    <lineage>
        <taxon>Bacteria</taxon>
        <taxon>Bacillati</taxon>
        <taxon>Bacillota</taxon>
        <taxon>Bacilli</taxon>
        <taxon>Bacillales</taxon>
        <taxon>Bacillaceae</taxon>
        <taxon>Bacillus</taxon>
        <taxon>Bacillus cereus group</taxon>
    </lineage>
</organism>
<dbReference type="RefSeq" id="WP_098006933.1">
    <property type="nucleotide sequence ID" value="NZ_NUJB01000007.1"/>
</dbReference>
<protein>
    <submittedName>
        <fullName evidence="2">Uncharacterized protein</fullName>
    </submittedName>
</protein>
<comment type="caution">
    <text evidence="2">The sequence shown here is derived from an EMBL/GenBank/DDBJ whole genome shotgun (WGS) entry which is preliminary data.</text>
</comment>
<sequence>MVNRIPIVLMLASSLLVAWGILFSVDNIIYVVSSMLIFVSGGMIIEIRRKKYNDFLLFLQKEGEIVFIMLGVLLFSSKFYVENPWRDALHLLSLSMLLISIGIRRIR</sequence>
<gene>
    <name evidence="2" type="ORF">CON36_33335</name>
</gene>
<evidence type="ECO:0000313" key="2">
    <source>
        <dbReference type="EMBL" id="PDZ94530.1"/>
    </source>
</evidence>
<feature type="transmembrane region" description="Helical" evidence="1">
    <location>
        <begin position="5"/>
        <end position="22"/>
    </location>
</feature>
<proteinExistence type="predicted"/>
<accession>A0A9X6SSV8</accession>
<reference evidence="2 3" key="1">
    <citation type="submission" date="2017-09" db="EMBL/GenBank/DDBJ databases">
        <title>Large-scale bioinformatics analysis of Bacillus genomes uncovers conserved roles of natural products in bacterial physiology.</title>
        <authorList>
            <consortium name="Agbiome Team Llc"/>
            <person name="Bleich R.M."/>
            <person name="Grubbs K.J."/>
            <person name="Santa Maria K.C."/>
            <person name="Allen S.E."/>
            <person name="Farag S."/>
            <person name="Shank E.A."/>
            <person name="Bowers A."/>
        </authorList>
    </citation>
    <scope>NUCLEOTIDE SEQUENCE [LARGE SCALE GENOMIC DNA]</scope>
    <source>
        <strain evidence="2 3">AFS092789</strain>
    </source>
</reference>
<evidence type="ECO:0000256" key="1">
    <source>
        <dbReference type="SAM" id="Phobius"/>
    </source>
</evidence>
<dbReference type="Proteomes" id="UP000219922">
    <property type="component" value="Unassembled WGS sequence"/>
</dbReference>